<dbReference type="InterPro" id="IPR050259">
    <property type="entry name" value="SDR"/>
</dbReference>
<proteinExistence type="inferred from homology"/>
<dbReference type="InterPro" id="IPR002347">
    <property type="entry name" value="SDR_fam"/>
</dbReference>
<gene>
    <name evidence="4" type="ORF">C0Z10_12850</name>
</gene>
<evidence type="ECO:0000313" key="4">
    <source>
        <dbReference type="EMBL" id="AZZ40478.1"/>
    </source>
</evidence>
<dbReference type="PANTHER" id="PTHR42879:SF2">
    <property type="entry name" value="3-OXOACYL-[ACYL-CARRIER-PROTEIN] REDUCTASE FABG"/>
    <property type="match status" value="1"/>
</dbReference>
<evidence type="ECO:0000256" key="2">
    <source>
        <dbReference type="RuleBase" id="RU000363"/>
    </source>
</evidence>
<evidence type="ECO:0000313" key="5">
    <source>
        <dbReference type="Proteomes" id="UP000285875"/>
    </source>
</evidence>
<evidence type="ECO:0000256" key="3">
    <source>
        <dbReference type="SAM" id="MobiDB-lite"/>
    </source>
</evidence>
<dbReference type="KEGG" id="aji:C0Z10_12850"/>
<dbReference type="InterPro" id="IPR036291">
    <property type="entry name" value="NAD(P)-bd_dom_sf"/>
</dbReference>
<dbReference type="AlphaFoldDB" id="A0A3Q9UFQ9"/>
<dbReference type="EMBL" id="CP025570">
    <property type="protein sequence ID" value="AZZ40478.1"/>
    <property type="molecule type" value="Genomic_DNA"/>
</dbReference>
<protein>
    <submittedName>
        <fullName evidence="4">KR domain-containing protein</fullName>
    </submittedName>
</protein>
<dbReference type="PRINTS" id="PR00081">
    <property type="entry name" value="GDHRDH"/>
</dbReference>
<dbReference type="RefSeq" id="WP_097799632.1">
    <property type="nucleotide sequence ID" value="NZ_CP025570.1"/>
</dbReference>
<dbReference type="PRINTS" id="PR00080">
    <property type="entry name" value="SDRFAMILY"/>
</dbReference>
<accession>A0A3Q9UFQ9</accession>
<dbReference type="SUPFAM" id="SSF51735">
    <property type="entry name" value="NAD(P)-binding Rossmann-fold domains"/>
    <property type="match status" value="1"/>
</dbReference>
<dbReference type="Pfam" id="PF00106">
    <property type="entry name" value="adh_short"/>
    <property type="match status" value="1"/>
</dbReference>
<evidence type="ECO:0000256" key="1">
    <source>
        <dbReference type="ARBA" id="ARBA00006484"/>
    </source>
</evidence>
<comment type="similarity">
    <text evidence="1 2">Belongs to the short-chain dehydrogenases/reductases (SDR) family.</text>
</comment>
<dbReference type="Proteomes" id="UP000285875">
    <property type="component" value="Chromosome"/>
</dbReference>
<dbReference type="PANTHER" id="PTHR42879">
    <property type="entry name" value="3-OXOACYL-(ACYL-CARRIER-PROTEIN) REDUCTASE"/>
    <property type="match status" value="1"/>
</dbReference>
<feature type="region of interest" description="Disordered" evidence="3">
    <location>
        <begin position="252"/>
        <end position="280"/>
    </location>
</feature>
<sequence>MSSCLVTGGTSGIGREFVTQLAARGDDVIIAARDVDRMAAIKAEIEPRYGVSVETIRADLAVRADVDVVAARLEDPDRPVDLLVNNAGFGLHAKILDPETLPLQEKAFDVMCRAVLILSAAAGREMRDRGHGGIINVASSSAWINTGNYSAIKAWVLTFTEGLANELHGSGVKVEALCPGWVHTEFHSRAHVTATNLPEVVWVDAKTLVRESLSDLAKGKVVSVPTARWKAAIAVAGVVPRSTMRWLSRNLTSSRDKTDFPAPHPDGSSDHGPSGEAGER</sequence>
<dbReference type="Gene3D" id="3.40.50.720">
    <property type="entry name" value="NAD(P)-binding Rossmann-like Domain"/>
    <property type="match status" value="1"/>
</dbReference>
<dbReference type="CDD" id="cd05233">
    <property type="entry name" value="SDR_c"/>
    <property type="match status" value="1"/>
</dbReference>
<name>A0A3Q9UFQ9_9ACTN</name>
<organism evidence="4 5">
    <name type="scientific">Acidipropionibacterium jensenii</name>
    <dbReference type="NCBI Taxonomy" id="1749"/>
    <lineage>
        <taxon>Bacteria</taxon>
        <taxon>Bacillati</taxon>
        <taxon>Actinomycetota</taxon>
        <taxon>Actinomycetes</taxon>
        <taxon>Propionibacteriales</taxon>
        <taxon>Propionibacteriaceae</taxon>
        <taxon>Acidipropionibacterium</taxon>
    </lineage>
</organism>
<dbReference type="PIRSF" id="PIRSF000126">
    <property type="entry name" value="11-beta-HSD1"/>
    <property type="match status" value="1"/>
</dbReference>
<reference evidence="5" key="1">
    <citation type="submission" date="2017-12" db="EMBL/GenBank/DDBJ databases">
        <title>Whole genome sequencing of Acidipropionibacterium jensenii strains JS279 and JS280.</title>
        <authorList>
            <person name="Deptula P."/>
            <person name="Laine P."/>
            <person name="Smolander O.-P."/>
            <person name="Paulin L."/>
            <person name="Auvinen P."/>
            <person name="Varmanen P."/>
        </authorList>
    </citation>
    <scope>NUCLEOTIDE SEQUENCE [LARGE SCALE GENOMIC DNA]</scope>
    <source>
        <strain evidence="5">JS280</strain>
    </source>
</reference>